<dbReference type="SUPFAM" id="SSF48452">
    <property type="entry name" value="TPR-like"/>
    <property type="match status" value="1"/>
</dbReference>
<dbReference type="Proteomes" id="UP000031737">
    <property type="component" value="Unassembled WGS sequence"/>
</dbReference>
<dbReference type="VEuPathDB" id="TriTrypDB:TRSC58_01710"/>
<dbReference type="EMBL" id="AUPL01001710">
    <property type="protein sequence ID" value="ESL10556.1"/>
    <property type="molecule type" value="Genomic_DNA"/>
</dbReference>
<organism evidence="5 6">
    <name type="scientific">Trypanosoma rangeli SC58</name>
    <dbReference type="NCBI Taxonomy" id="429131"/>
    <lineage>
        <taxon>Eukaryota</taxon>
        <taxon>Discoba</taxon>
        <taxon>Euglenozoa</taxon>
        <taxon>Kinetoplastea</taxon>
        <taxon>Metakinetoplastina</taxon>
        <taxon>Trypanosomatida</taxon>
        <taxon>Trypanosomatidae</taxon>
        <taxon>Trypanosoma</taxon>
        <taxon>Herpetosoma</taxon>
    </lineage>
</organism>
<evidence type="ECO:0000256" key="4">
    <source>
        <dbReference type="SAM" id="MobiDB-lite"/>
    </source>
</evidence>
<proteinExistence type="inferred from homology"/>
<gene>
    <name evidence="5" type="ORF">TRSC58_01710</name>
</gene>
<evidence type="ECO:0000256" key="2">
    <source>
        <dbReference type="ARBA" id="ARBA00038251"/>
    </source>
</evidence>
<evidence type="ECO:0000256" key="3">
    <source>
        <dbReference type="PROSITE-ProRule" id="PRU00339"/>
    </source>
</evidence>
<dbReference type="PANTHER" id="PTHR23083:SF464">
    <property type="entry name" value="TETRATRICOPEPTIDE REPEAT DOMAIN 7, ISOFORM A"/>
    <property type="match status" value="1"/>
</dbReference>
<comment type="similarity">
    <text evidence="2">Belongs to the YPP1 family.</text>
</comment>
<keyword evidence="3" id="KW-0802">TPR repeat</keyword>
<dbReference type="PROSITE" id="PS50005">
    <property type="entry name" value="TPR"/>
    <property type="match status" value="1"/>
</dbReference>
<dbReference type="OrthoDB" id="272215at2759"/>
<comment type="caution">
    <text evidence="5">The sequence shown here is derived from an EMBL/GenBank/DDBJ whole genome shotgun (WGS) entry which is preliminary data.</text>
</comment>
<evidence type="ECO:0000313" key="5">
    <source>
        <dbReference type="EMBL" id="ESL10556.1"/>
    </source>
</evidence>
<comment type="function">
    <text evidence="1">Involved in endocytosis.</text>
</comment>
<dbReference type="AlphaFoldDB" id="A0A061J914"/>
<reference evidence="5 6" key="1">
    <citation type="submission" date="2013-07" db="EMBL/GenBank/DDBJ databases">
        <authorList>
            <person name="Stoco P.H."/>
            <person name="Wagner G."/>
            <person name="Gerber A."/>
            <person name="Zaha A."/>
            <person name="Thompson C."/>
            <person name="Bartholomeu D.C."/>
            <person name="Luckemeyer D.D."/>
            <person name="Bahia D."/>
            <person name="Loreto E."/>
            <person name="Prestes E.B."/>
            <person name="Lima F.M."/>
            <person name="Rodrigues-Luiz G."/>
            <person name="Vallejo G.A."/>
            <person name="Filho J.F."/>
            <person name="Monteiro K.M."/>
            <person name="Tyler K.M."/>
            <person name="de Almeida L.G."/>
            <person name="Ortiz M.F."/>
            <person name="Siervo M.A."/>
            <person name="de Moraes M.H."/>
            <person name="Cunha O.L."/>
            <person name="Mendonca-Neto R."/>
            <person name="Silva R."/>
            <person name="Teixeira S.M."/>
            <person name="Murta S.M."/>
            <person name="Sincero T.C."/>
            <person name="Mendes T.A."/>
            <person name="Urmenyi T.P."/>
            <person name="Silva V.G."/>
            <person name="da Rocha W.D."/>
            <person name="Andersson B."/>
            <person name="Romanha A.J."/>
            <person name="Steindel M."/>
            <person name="de Vasconcelos A.T."/>
            <person name="Grisard E.C."/>
        </authorList>
    </citation>
    <scope>NUCLEOTIDE SEQUENCE [LARGE SCALE GENOMIC DNA]</scope>
    <source>
        <strain evidence="5 6">SC58</strain>
    </source>
</reference>
<accession>A0A061J914</accession>
<dbReference type="InterPro" id="IPR051722">
    <property type="entry name" value="Endocytosis_PI4K-reg_protein"/>
</dbReference>
<evidence type="ECO:0000313" key="6">
    <source>
        <dbReference type="Proteomes" id="UP000031737"/>
    </source>
</evidence>
<feature type="compositionally biased region" description="Polar residues" evidence="4">
    <location>
        <begin position="81"/>
        <end position="90"/>
    </location>
</feature>
<keyword evidence="6" id="KW-1185">Reference proteome</keyword>
<dbReference type="Gene3D" id="1.25.40.10">
    <property type="entry name" value="Tetratricopeptide repeat domain"/>
    <property type="match status" value="1"/>
</dbReference>
<dbReference type="InterPro" id="IPR011990">
    <property type="entry name" value="TPR-like_helical_dom_sf"/>
</dbReference>
<feature type="region of interest" description="Disordered" evidence="4">
    <location>
        <begin position="76"/>
        <end position="104"/>
    </location>
</feature>
<dbReference type="PANTHER" id="PTHR23083">
    <property type="entry name" value="TETRATRICOPEPTIDE REPEAT PROTEIN, TPR"/>
    <property type="match status" value="1"/>
</dbReference>
<dbReference type="InterPro" id="IPR019734">
    <property type="entry name" value="TPR_rpt"/>
</dbReference>
<protein>
    <submittedName>
        <fullName evidence="5">Uncharacterized protein</fullName>
    </submittedName>
</protein>
<name>A0A061J914_TRYRA</name>
<feature type="repeat" description="TPR" evidence="3">
    <location>
        <begin position="252"/>
        <end position="285"/>
    </location>
</feature>
<evidence type="ECO:0000256" key="1">
    <source>
        <dbReference type="ARBA" id="ARBA00002550"/>
    </source>
</evidence>
<sequence>MLSSAPRTDEVPVVAALSAVEAVPPQYADTSQNVTLVPPVSVRQWMETSMFCLQHRDVSLQRLLQMFEDTAKALMEERLPHSQSTTSLRSRGSDATGDGGHTTFAASDVTSKGIASTASASSTSRKQLAARFFMLASYLAIKEGTVSSLHAGVRLAEMAVDAHHCPLTATHLAWSFYHLGCVVQEGESRSTLETMAAKLTRSTAEAITRRGATFPTDLLQLMKLAWLMAVLGETQTALSLVHKLLDENGVDVNALVLLSLLFSATGEYDKALEAANRTERLHPLHIPGGLVLTMMRCVTNDLHQHQRENFEELLAVLMARVQATTKYTSMQVTSEELSLSPEIGLTVIADGCWSSRLHGGSRVAGHWALLAHVAVEVGCPAVAEIAVKAGLEYVTEAKENHSRAYADLMCCTARIKIDRIEKLVNAVHQGHGEAGIEDDVSELRLFEDERLIQEQRTLLDEQEVLSLRSTLCAALEVCTAHAESYVQLGRLYLLEALKANQPQSLRATRLVTASHYFQLAINSNAALGAAHEGMGRVREAQGELGMSLDFLASAAELASRQPVIPFEKFLYLFL</sequence>